<feature type="compositionally biased region" description="Acidic residues" evidence="1">
    <location>
        <begin position="48"/>
        <end position="62"/>
    </location>
</feature>
<dbReference type="EMBL" id="JAUSUP010000003">
    <property type="protein sequence ID" value="MDQ0351796.1"/>
    <property type="molecule type" value="Genomic_DNA"/>
</dbReference>
<dbReference type="Proteomes" id="UP001236723">
    <property type="component" value="Unassembled WGS sequence"/>
</dbReference>
<evidence type="ECO:0000313" key="2">
    <source>
        <dbReference type="EMBL" id="MDQ0351796.1"/>
    </source>
</evidence>
<gene>
    <name evidence="2" type="ORF">J2R98_001613</name>
</gene>
<keyword evidence="3" id="KW-1185">Reference proteome</keyword>
<comment type="caution">
    <text evidence="2">The sequence shown here is derived from an EMBL/GenBank/DDBJ whole genome shotgun (WGS) entry which is preliminary data.</text>
</comment>
<feature type="compositionally biased region" description="Basic and acidic residues" evidence="1">
    <location>
        <begin position="63"/>
        <end position="72"/>
    </location>
</feature>
<accession>A0ABU0DTM9</accession>
<feature type="compositionally biased region" description="Basic and acidic residues" evidence="1">
    <location>
        <begin position="37"/>
        <end position="47"/>
    </location>
</feature>
<name>A0ABU0DTM9_9BACI</name>
<protein>
    <submittedName>
        <fullName evidence="2">Uncharacterized protein</fullName>
    </submittedName>
</protein>
<sequence>MSDSKKEIHVQDLIIRADNVHFEPSERESHPWFGPRMMDEEPRHEEMMSEDEEMKDDDQDDGEERRPPFFWI</sequence>
<reference evidence="2 3" key="1">
    <citation type="submission" date="2023-07" db="EMBL/GenBank/DDBJ databases">
        <title>Genomic Encyclopedia of Type Strains, Phase IV (KMG-IV): sequencing the most valuable type-strain genomes for metagenomic binning, comparative biology and taxonomic classification.</title>
        <authorList>
            <person name="Goeker M."/>
        </authorList>
    </citation>
    <scope>NUCLEOTIDE SEQUENCE [LARGE SCALE GENOMIC DNA]</scope>
    <source>
        <strain evidence="2 3">DSM 15448</strain>
    </source>
</reference>
<feature type="region of interest" description="Disordered" evidence="1">
    <location>
        <begin position="24"/>
        <end position="72"/>
    </location>
</feature>
<evidence type="ECO:0000313" key="3">
    <source>
        <dbReference type="Proteomes" id="UP001236723"/>
    </source>
</evidence>
<evidence type="ECO:0000256" key="1">
    <source>
        <dbReference type="SAM" id="MobiDB-lite"/>
    </source>
</evidence>
<organism evidence="2 3">
    <name type="scientific">Alkalibacillus filiformis</name>
    <dbReference type="NCBI Taxonomy" id="200990"/>
    <lineage>
        <taxon>Bacteria</taxon>
        <taxon>Bacillati</taxon>
        <taxon>Bacillota</taxon>
        <taxon>Bacilli</taxon>
        <taxon>Bacillales</taxon>
        <taxon>Bacillaceae</taxon>
        <taxon>Alkalibacillus</taxon>
    </lineage>
</organism>
<dbReference type="RefSeq" id="WP_307067808.1">
    <property type="nucleotide sequence ID" value="NZ_JAUSUP010000003.1"/>
</dbReference>
<proteinExistence type="predicted"/>